<name>A0A1H5TS15_9ACTN</name>
<dbReference type="Gene3D" id="1.10.530.10">
    <property type="match status" value="1"/>
</dbReference>
<dbReference type="GO" id="GO:0008933">
    <property type="term" value="F:peptidoglycan lytic transglycosylase activity"/>
    <property type="evidence" value="ECO:0007669"/>
    <property type="project" value="TreeGrafter"/>
</dbReference>
<dbReference type="SUPFAM" id="SSF53955">
    <property type="entry name" value="Lysozyme-like"/>
    <property type="match status" value="1"/>
</dbReference>
<dbReference type="Pfam" id="PF13406">
    <property type="entry name" value="SLT_2"/>
    <property type="match status" value="1"/>
</dbReference>
<dbReference type="PRINTS" id="PR01217">
    <property type="entry name" value="PRICHEXTENSN"/>
</dbReference>
<dbReference type="AlphaFoldDB" id="A0A1H5TS15"/>
<dbReference type="OrthoDB" id="9796191at2"/>
<feature type="region of interest" description="Disordered" evidence="1">
    <location>
        <begin position="272"/>
        <end position="420"/>
    </location>
</feature>
<dbReference type="CDD" id="cd13399">
    <property type="entry name" value="Slt35-like"/>
    <property type="match status" value="1"/>
</dbReference>
<feature type="domain" description="Transglycosylase SLT" evidence="3">
    <location>
        <begin position="187"/>
        <end position="231"/>
    </location>
</feature>
<dbReference type="GO" id="GO:0009253">
    <property type="term" value="P:peptidoglycan catabolic process"/>
    <property type="evidence" value="ECO:0007669"/>
    <property type="project" value="TreeGrafter"/>
</dbReference>
<feature type="signal peptide" evidence="2">
    <location>
        <begin position="1"/>
        <end position="27"/>
    </location>
</feature>
<feature type="compositionally biased region" description="Low complexity" evidence="1">
    <location>
        <begin position="77"/>
        <end position="88"/>
    </location>
</feature>
<feature type="compositionally biased region" description="Pro residues" evidence="1">
    <location>
        <begin position="283"/>
        <end position="296"/>
    </location>
</feature>
<feature type="chain" id="PRO_5038883786" evidence="2">
    <location>
        <begin position="28"/>
        <end position="420"/>
    </location>
</feature>
<dbReference type="PROSITE" id="PS51318">
    <property type="entry name" value="TAT"/>
    <property type="match status" value="1"/>
</dbReference>
<gene>
    <name evidence="4" type="ORF">SAMN05216223_101629</name>
</gene>
<organism evidence="4 5">
    <name type="scientific">Actinacidiphila yanglinensis</name>
    <dbReference type="NCBI Taxonomy" id="310779"/>
    <lineage>
        <taxon>Bacteria</taxon>
        <taxon>Bacillati</taxon>
        <taxon>Actinomycetota</taxon>
        <taxon>Actinomycetes</taxon>
        <taxon>Kitasatosporales</taxon>
        <taxon>Streptomycetaceae</taxon>
        <taxon>Actinacidiphila</taxon>
    </lineage>
</organism>
<dbReference type="InterPro" id="IPR031304">
    <property type="entry name" value="SLT_2"/>
</dbReference>
<keyword evidence="2" id="KW-0732">Signal</keyword>
<dbReference type="RefSeq" id="WP_103883981.1">
    <property type="nucleotide sequence ID" value="NZ_FNVU01000001.1"/>
</dbReference>
<evidence type="ECO:0000256" key="1">
    <source>
        <dbReference type="SAM" id="MobiDB-lite"/>
    </source>
</evidence>
<evidence type="ECO:0000256" key="2">
    <source>
        <dbReference type="SAM" id="SignalP"/>
    </source>
</evidence>
<accession>A0A1H5TS15</accession>
<evidence type="ECO:0000313" key="4">
    <source>
        <dbReference type="EMBL" id="SEF65559.1"/>
    </source>
</evidence>
<dbReference type="PANTHER" id="PTHR30163:SF8">
    <property type="entry name" value="LYTIC MUREIN TRANSGLYCOSYLASE"/>
    <property type="match status" value="1"/>
</dbReference>
<evidence type="ECO:0000313" key="5">
    <source>
        <dbReference type="Proteomes" id="UP000236754"/>
    </source>
</evidence>
<dbReference type="EMBL" id="FNVU01000001">
    <property type="protein sequence ID" value="SEF65559.1"/>
    <property type="molecule type" value="Genomic_DNA"/>
</dbReference>
<dbReference type="Proteomes" id="UP000236754">
    <property type="component" value="Unassembled WGS sequence"/>
</dbReference>
<proteinExistence type="predicted"/>
<sequence>MSARRYGSSRKVRRGVAGTAVAAAAMAALGASQAPGFLPVAHAATQDQQQAQSAAPPDSSIDGDSPYVTALPPLNSPAGPLAPTPGTGSDTSVTVPGGGASLPTTVLAAYERAQSSVGQTDPGCHLPWQLLAAIGQVESGQARGGAVDANGTTYKPILGPVLNGNGFANISDTDNGQYDGDPVHDRAVGPMQFIPSTWRTWGADGNGDGVKDPNNVYDAALAAAHYLCADGRDLAVPADMDRAILGYNHSQDYLNLVMSWYEHFRQGGAVSVPDRSGSVGPGIKPPAVTPASPNPTPSGTASPTPSPTKSVSGSVGPTSPGGSSSPTSSPTGGQPTTPPSGDPTTTPPTTPPSDDPTTPGCPTDSTTPTPTDSGTATPTPTDSGTTSPTPDPCDTSGTTTPTPDPTDTAGAATGAGLSSS</sequence>
<feature type="compositionally biased region" description="Low complexity" evidence="1">
    <location>
        <begin position="297"/>
        <end position="335"/>
    </location>
</feature>
<feature type="compositionally biased region" description="Pro residues" evidence="1">
    <location>
        <begin position="336"/>
        <end position="354"/>
    </location>
</feature>
<protein>
    <submittedName>
        <fullName evidence="4">Membrane-bound lytic murein transglycosylase B</fullName>
    </submittedName>
</protein>
<feature type="region of interest" description="Disordered" evidence="1">
    <location>
        <begin position="40"/>
        <end position="98"/>
    </location>
</feature>
<keyword evidence="5" id="KW-1185">Reference proteome</keyword>
<feature type="compositionally biased region" description="Low complexity" evidence="1">
    <location>
        <begin position="43"/>
        <end position="60"/>
    </location>
</feature>
<dbReference type="InterPro" id="IPR023346">
    <property type="entry name" value="Lysozyme-like_dom_sf"/>
</dbReference>
<evidence type="ECO:0000259" key="3">
    <source>
        <dbReference type="Pfam" id="PF13406"/>
    </source>
</evidence>
<feature type="compositionally biased region" description="Low complexity" evidence="1">
    <location>
        <begin position="355"/>
        <end position="420"/>
    </location>
</feature>
<dbReference type="InterPro" id="IPR043426">
    <property type="entry name" value="MltB-like"/>
</dbReference>
<dbReference type="PANTHER" id="PTHR30163">
    <property type="entry name" value="MEMBRANE-BOUND LYTIC MUREIN TRANSGLYCOSYLASE B"/>
    <property type="match status" value="1"/>
</dbReference>
<dbReference type="InterPro" id="IPR006311">
    <property type="entry name" value="TAT_signal"/>
</dbReference>
<reference evidence="4 5" key="1">
    <citation type="submission" date="2016-10" db="EMBL/GenBank/DDBJ databases">
        <authorList>
            <person name="de Groot N.N."/>
        </authorList>
    </citation>
    <scope>NUCLEOTIDE SEQUENCE [LARGE SCALE GENOMIC DNA]</scope>
    <source>
        <strain evidence="4 5">CGMCC 4.2023</strain>
    </source>
</reference>